<dbReference type="InterPro" id="IPR036061">
    <property type="entry name" value="CheW-like_dom_sf"/>
</dbReference>
<dbReference type="InterPro" id="IPR039315">
    <property type="entry name" value="CheW"/>
</dbReference>
<organism evidence="2 3">
    <name type="scientific">Clostridium brassicae</name>
    <dbReference type="NCBI Taxonomy" id="2999072"/>
    <lineage>
        <taxon>Bacteria</taxon>
        <taxon>Bacillati</taxon>
        <taxon>Bacillota</taxon>
        <taxon>Clostridia</taxon>
        <taxon>Eubacteriales</taxon>
        <taxon>Clostridiaceae</taxon>
        <taxon>Clostridium</taxon>
    </lineage>
</organism>
<sequence length="141" mass="16312">MDEKQYVVFSLKDEEYAIDIMQIYEVDRLKEIKITAIPRVPNYIEGIINLRGEVVPIINLRKRLGLEEKAIDKQSRIIIIRIEGKAIGILVDSIDNVISFVEEELYDPPEEVKNNCEYIKKVGDKGNRLIFILDVYSILTS</sequence>
<dbReference type="InterPro" id="IPR002545">
    <property type="entry name" value="CheW-lke_dom"/>
</dbReference>
<evidence type="ECO:0000313" key="3">
    <source>
        <dbReference type="Proteomes" id="UP001144612"/>
    </source>
</evidence>
<proteinExistence type="predicted"/>
<comment type="caution">
    <text evidence="2">The sequence shown here is derived from an EMBL/GenBank/DDBJ whole genome shotgun (WGS) entry which is preliminary data.</text>
</comment>
<dbReference type="PANTHER" id="PTHR22617:SF23">
    <property type="entry name" value="CHEMOTAXIS PROTEIN CHEW"/>
    <property type="match status" value="1"/>
</dbReference>
<dbReference type="Proteomes" id="UP001144612">
    <property type="component" value="Unassembled WGS sequence"/>
</dbReference>
<dbReference type="PROSITE" id="PS50851">
    <property type="entry name" value="CHEW"/>
    <property type="match status" value="1"/>
</dbReference>
<keyword evidence="3" id="KW-1185">Reference proteome</keyword>
<dbReference type="PANTHER" id="PTHR22617">
    <property type="entry name" value="CHEMOTAXIS SENSOR HISTIDINE KINASE-RELATED"/>
    <property type="match status" value="1"/>
</dbReference>
<dbReference type="Pfam" id="PF01584">
    <property type="entry name" value="CheW"/>
    <property type="match status" value="1"/>
</dbReference>
<name>A0ABT4DB34_9CLOT</name>
<dbReference type="Gene3D" id="2.30.30.40">
    <property type="entry name" value="SH3 Domains"/>
    <property type="match status" value="1"/>
</dbReference>
<feature type="domain" description="CheW-like" evidence="1">
    <location>
        <begin position="3"/>
        <end position="141"/>
    </location>
</feature>
<dbReference type="EMBL" id="JAPQFJ010000013">
    <property type="protein sequence ID" value="MCY6959515.1"/>
    <property type="molecule type" value="Genomic_DNA"/>
</dbReference>
<reference evidence="2" key="1">
    <citation type="submission" date="2022-12" db="EMBL/GenBank/DDBJ databases">
        <title>Clostridium sp. nov., isolated from industrial wastewater.</title>
        <authorList>
            <person name="Jiayan W."/>
        </authorList>
    </citation>
    <scope>NUCLEOTIDE SEQUENCE</scope>
    <source>
        <strain evidence="2">ZC22-4</strain>
    </source>
</reference>
<protein>
    <submittedName>
        <fullName evidence="2">Chemotaxis protein CheW</fullName>
    </submittedName>
</protein>
<dbReference type="SUPFAM" id="SSF50341">
    <property type="entry name" value="CheW-like"/>
    <property type="match status" value="1"/>
</dbReference>
<gene>
    <name evidence="2" type="ORF">OW729_12925</name>
</gene>
<accession>A0ABT4DB34</accession>
<dbReference type="Gene3D" id="2.40.50.180">
    <property type="entry name" value="CheA-289, Domain 4"/>
    <property type="match status" value="1"/>
</dbReference>
<dbReference type="RefSeq" id="WP_268061941.1">
    <property type="nucleotide sequence ID" value="NZ_JAPQFJ010000013.1"/>
</dbReference>
<evidence type="ECO:0000259" key="1">
    <source>
        <dbReference type="PROSITE" id="PS50851"/>
    </source>
</evidence>
<dbReference type="SMART" id="SM00260">
    <property type="entry name" value="CheW"/>
    <property type="match status" value="1"/>
</dbReference>
<evidence type="ECO:0000313" key="2">
    <source>
        <dbReference type="EMBL" id="MCY6959515.1"/>
    </source>
</evidence>